<name>A7VQE7_9FIRM</name>
<dbReference type="Proteomes" id="UP000003490">
    <property type="component" value="Unassembled WGS sequence"/>
</dbReference>
<dbReference type="AlphaFoldDB" id="A7VQE7"/>
<reference evidence="1 2" key="1">
    <citation type="submission" date="2007-08" db="EMBL/GenBank/DDBJ databases">
        <title>Draft genome sequence of Clostridium leptum (DSM 753).</title>
        <authorList>
            <person name="Sudarsanam P."/>
            <person name="Ley R."/>
            <person name="Guruge J."/>
            <person name="Turnbaugh P.J."/>
            <person name="Mahowald M."/>
            <person name="Liep D."/>
            <person name="Gordon J."/>
        </authorList>
    </citation>
    <scope>NUCLEOTIDE SEQUENCE [LARGE SCALE GENOMIC DNA]</scope>
    <source>
        <strain evidence="1 2">DSM 753</strain>
    </source>
</reference>
<accession>A7VQE7</accession>
<proteinExistence type="predicted"/>
<evidence type="ECO:0000313" key="1">
    <source>
        <dbReference type="EMBL" id="EDO62358.1"/>
    </source>
</evidence>
<comment type="caution">
    <text evidence="1">The sequence shown here is derived from an EMBL/GenBank/DDBJ whole genome shotgun (WGS) entry which is preliminary data.</text>
</comment>
<protein>
    <submittedName>
        <fullName evidence="1">Uncharacterized protein</fullName>
    </submittedName>
</protein>
<organism evidence="1 2">
    <name type="scientific">[Clostridium] leptum DSM 753</name>
    <dbReference type="NCBI Taxonomy" id="428125"/>
    <lineage>
        <taxon>Bacteria</taxon>
        <taxon>Bacillati</taxon>
        <taxon>Bacillota</taxon>
        <taxon>Clostridia</taxon>
        <taxon>Eubacteriales</taxon>
        <taxon>Oscillospiraceae</taxon>
        <taxon>Oscillospiraceae incertae sedis</taxon>
    </lineage>
</organism>
<dbReference type="EMBL" id="ABCB02000015">
    <property type="protein sequence ID" value="EDO62358.1"/>
    <property type="molecule type" value="Genomic_DNA"/>
</dbReference>
<dbReference type="HOGENOM" id="CLU_3355443_0_0_9"/>
<reference evidence="1 2" key="2">
    <citation type="submission" date="2007-08" db="EMBL/GenBank/DDBJ databases">
        <authorList>
            <person name="Fulton L."/>
            <person name="Clifton S."/>
            <person name="Fulton B."/>
            <person name="Xu J."/>
            <person name="Minx P."/>
            <person name="Pepin K.H."/>
            <person name="Johnson M."/>
            <person name="Thiruvilangam P."/>
            <person name="Bhonagiri V."/>
            <person name="Nash W.E."/>
            <person name="Wang C."/>
            <person name="Mardis E.R."/>
            <person name="Wilson R.K."/>
        </authorList>
    </citation>
    <scope>NUCLEOTIDE SEQUENCE [LARGE SCALE GENOMIC DNA]</scope>
    <source>
        <strain evidence="1 2">DSM 753</strain>
    </source>
</reference>
<sequence length="36" mass="4043">MLRRITGIIFRQSEENSPYPAGTGKGYAVQLFVEGR</sequence>
<evidence type="ECO:0000313" key="2">
    <source>
        <dbReference type="Proteomes" id="UP000003490"/>
    </source>
</evidence>
<gene>
    <name evidence="1" type="ORF">CLOLEP_00777</name>
</gene>